<dbReference type="InterPro" id="IPR036271">
    <property type="entry name" value="Tet_transcr_reg_TetR-rel_C_sf"/>
</dbReference>
<dbReference type="EMBL" id="JACCBG010000001">
    <property type="protein sequence ID" value="NYD43427.1"/>
    <property type="molecule type" value="Genomic_DNA"/>
</dbReference>
<evidence type="ECO:0000259" key="3">
    <source>
        <dbReference type="PROSITE" id="PS50943"/>
    </source>
</evidence>
<dbReference type="Proteomes" id="UP000535511">
    <property type="component" value="Unassembled WGS sequence"/>
</dbReference>
<dbReference type="PRINTS" id="PR00455">
    <property type="entry name" value="HTHTETR"/>
</dbReference>
<dbReference type="InterPro" id="IPR001647">
    <property type="entry name" value="HTH_TetR"/>
</dbReference>
<dbReference type="SUPFAM" id="SSF48498">
    <property type="entry name" value="Tetracyclin repressor-like, C-terminal domain"/>
    <property type="match status" value="1"/>
</dbReference>
<feature type="domain" description="HTH tetR-type" evidence="4">
    <location>
        <begin position="102"/>
        <end position="162"/>
    </location>
</feature>
<evidence type="ECO:0000259" key="4">
    <source>
        <dbReference type="PROSITE" id="PS50977"/>
    </source>
</evidence>
<dbReference type="InterPro" id="IPR041490">
    <property type="entry name" value="KstR2_TetR_C"/>
</dbReference>
<feature type="DNA-binding region" description="H-T-H motif" evidence="2">
    <location>
        <begin position="125"/>
        <end position="144"/>
    </location>
</feature>
<dbReference type="Gene3D" id="1.10.357.10">
    <property type="entry name" value="Tetracycline Repressor, domain 2"/>
    <property type="match status" value="1"/>
</dbReference>
<dbReference type="CDD" id="cd00093">
    <property type="entry name" value="HTH_XRE"/>
    <property type="match status" value="1"/>
</dbReference>
<dbReference type="Pfam" id="PF01381">
    <property type="entry name" value="HTH_3"/>
    <property type="match status" value="1"/>
</dbReference>
<dbReference type="AlphaFoldDB" id="A0A7Y9E9E1"/>
<dbReference type="Pfam" id="PF17932">
    <property type="entry name" value="TetR_C_24"/>
    <property type="match status" value="1"/>
</dbReference>
<feature type="domain" description="HTH cro/C1-type" evidence="3">
    <location>
        <begin position="13"/>
        <end position="67"/>
    </location>
</feature>
<name>A0A7Y9E9E1_9ACTN</name>
<evidence type="ECO:0000313" key="6">
    <source>
        <dbReference type="Proteomes" id="UP000535511"/>
    </source>
</evidence>
<sequence length="298" mass="32049">MVSMGTLGAGEEVRRQRLLHGITLRELAGRLGVSAATVSAIENGRTRISLERLHRVAEVLDVPVATLVPGAATTPVAAHPAPTIPAEPTVAAPTGHWRDFAPLPIDGVLAGAIRAFVAIGYHGASMRSIAQLAGMSVPGVYHHYPSKQDLLVRVFDLTMTDLIWRVEQARAEGRDPVARVSLVVEALALFHARRNDLAFIGASEMRSLDPENYRRIARLRSDVQRLLDDQIAEAIAAGGLDVAYPADAGRAIATMCTSLAQWFHPGGPTTPEQVAREYARFALSMLGLPLEARRVGAR</sequence>
<dbReference type="PROSITE" id="PS50943">
    <property type="entry name" value="HTH_CROC1"/>
    <property type="match status" value="1"/>
</dbReference>
<dbReference type="PANTHER" id="PTHR30055">
    <property type="entry name" value="HTH-TYPE TRANSCRIPTIONAL REGULATOR RUTR"/>
    <property type="match status" value="1"/>
</dbReference>
<dbReference type="InterPro" id="IPR009057">
    <property type="entry name" value="Homeodomain-like_sf"/>
</dbReference>
<organism evidence="5 6">
    <name type="scientific">Nocardioides panaciterrulae</name>
    <dbReference type="NCBI Taxonomy" id="661492"/>
    <lineage>
        <taxon>Bacteria</taxon>
        <taxon>Bacillati</taxon>
        <taxon>Actinomycetota</taxon>
        <taxon>Actinomycetes</taxon>
        <taxon>Propionibacteriales</taxon>
        <taxon>Nocardioidaceae</taxon>
        <taxon>Nocardioides</taxon>
    </lineage>
</organism>
<keyword evidence="1 2" id="KW-0238">DNA-binding</keyword>
<evidence type="ECO:0000256" key="1">
    <source>
        <dbReference type="ARBA" id="ARBA00023125"/>
    </source>
</evidence>
<dbReference type="Gene3D" id="1.10.260.40">
    <property type="entry name" value="lambda repressor-like DNA-binding domains"/>
    <property type="match status" value="1"/>
</dbReference>
<dbReference type="RefSeq" id="WP_218851539.1">
    <property type="nucleotide sequence ID" value="NZ_JACCBG010000001.1"/>
</dbReference>
<comment type="caution">
    <text evidence="5">The sequence shown here is derived from an EMBL/GenBank/DDBJ whole genome shotgun (WGS) entry which is preliminary data.</text>
</comment>
<dbReference type="PROSITE" id="PS50977">
    <property type="entry name" value="HTH_TETR_2"/>
    <property type="match status" value="1"/>
</dbReference>
<accession>A0A7Y9E9E1</accession>
<dbReference type="InterPro" id="IPR050109">
    <property type="entry name" value="HTH-type_TetR-like_transc_reg"/>
</dbReference>
<dbReference type="PANTHER" id="PTHR30055:SF237">
    <property type="entry name" value="TRANSCRIPTIONAL REPRESSOR MCE3R"/>
    <property type="match status" value="1"/>
</dbReference>
<dbReference type="InterPro" id="IPR010982">
    <property type="entry name" value="Lambda_DNA-bd_dom_sf"/>
</dbReference>
<reference evidence="5 6" key="1">
    <citation type="submission" date="2020-07" db="EMBL/GenBank/DDBJ databases">
        <title>Sequencing the genomes of 1000 actinobacteria strains.</title>
        <authorList>
            <person name="Klenk H.-P."/>
        </authorList>
    </citation>
    <scope>NUCLEOTIDE SEQUENCE [LARGE SCALE GENOMIC DNA]</scope>
    <source>
        <strain evidence="5 6">DSM 21350</strain>
    </source>
</reference>
<dbReference type="InterPro" id="IPR001387">
    <property type="entry name" value="Cro/C1-type_HTH"/>
</dbReference>
<gene>
    <name evidence="5" type="ORF">BJZ21_003510</name>
</gene>
<evidence type="ECO:0000313" key="5">
    <source>
        <dbReference type="EMBL" id="NYD43427.1"/>
    </source>
</evidence>
<dbReference type="SUPFAM" id="SSF46689">
    <property type="entry name" value="Homeodomain-like"/>
    <property type="match status" value="1"/>
</dbReference>
<evidence type="ECO:0000256" key="2">
    <source>
        <dbReference type="PROSITE-ProRule" id="PRU00335"/>
    </source>
</evidence>
<protein>
    <submittedName>
        <fullName evidence="5">AcrR family transcriptional regulator</fullName>
    </submittedName>
</protein>
<keyword evidence="6" id="KW-1185">Reference proteome</keyword>
<dbReference type="SMART" id="SM00530">
    <property type="entry name" value="HTH_XRE"/>
    <property type="match status" value="1"/>
</dbReference>
<dbReference type="SUPFAM" id="SSF47413">
    <property type="entry name" value="lambda repressor-like DNA-binding domains"/>
    <property type="match status" value="1"/>
</dbReference>
<dbReference type="GO" id="GO:0000976">
    <property type="term" value="F:transcription cis-regulatory region binding"/>
    <property type="evidence" value="ECO:0007669"/>
    <property type="project" value="TreeGrafter"/>
</dbReference>
<dbReference type="Pfam" id="PF00440">
    <property type="entry name" value="TetR_N"/>
    <property type="match status" value="1"/>
</dbReference>
<dbReference type="GO" id="GO:0003700">
    <property type="term" value="F:DNA-binding transcription factor activity"/>
    <property type="evidence" value="ECO:0007669"/>
    <property type="project" value="TreeGrafter"/>
</dbReference>
<proteinExistence type="predicted"/>